<gene>
    <name evidence="10" type="ORF">CH238_07615</name>
    <name evidence="9" type="ORF">CLOLEP_02138</name>
</gene>
<feature type="transmembrane region" description="Helical" evidence="7">
    <location>
        <begin position="21"/>
        <end position="48"/>
    </location>
</feature>
<evidence type="ECO:0000256" key="2">
    <source>
        <dbReference type="ARBA" id="ARBA00022448"/>
    </source>
</evidence>
<comment type="subcellular location">
    <subcellularLocation>
        <location evidence="1 7">Cell membrane</location>
        <topology evidence="1 7">Multi-pass membrane protein</topology>
    </subcellularLocation>
</comment>
<comment type="caution">
    <text evidence="9">The sequence shown here is derived from an EMBL/GenBank/DDBJ whole genome shotgun (WGS) entry which is preliminary data.</text>
</comment>
<name>A7VU92_9FIRM</name>
<dbReference type="Proteomes" id="UP000003490">
    <property type="component" value="Unassembled WGS sequence"/>
</dbReference>
<keyword evidence="2 7" id="KW-0813">Transport</keyword>
<accession>A7VU92</accession>
<dbReference type="InterPro" id="IPR051393">
    <property type="entry name" value="ABC_transporter_permease"/>
</dbReference>
<feature type="transmembrane region" description="Helical" evidence="7">
    <location>
        <begin position="210"/>
        <end position="229"/>
    </location>
</feature>
<protein>
    <submittedName>
        <fullName evidence="9">ABC transporter, permease protein</fullName>
    </submittedName>
    <submittedName>
        <fullName evidence="10">Sugar ABC transporter permease</fullName>
    </submittedName>
</protein>
<dbReference type="Proteomes" id="UP000220611">
    <property type="component" value="Unassembled WGS sequence"/>
</dbReference>
<evidence type="ECO:0000256" key="4">
    <source>
        <dbReference type="ARBA" id="ARBA00022692"/>
    </source>
</evidence>
<feature type="transmembrane region" description="Helical" evidence="7">
    <location>
        <begin position="270"/>
        <end position="290"/>
    </location>
</feature>
<keyword evidence="3" id="KW-1003">Cell membrane</keyword>
<dbReference type="CDD" id="cd06261">
    <property type="entry name" value="TM_PBP2"/>
    <property type="match status" value="1"/>
</dbReference>
<evidence type="ECO:0000256" key="6">
    <source>
        <dbReference type="ARBA" id="ARBA00023136"/>
    </source>
</evidence>
<dbReference type="InterPro" id="IPR000515">
    <property type="entry name" value="MetI-like"/>
</dbReference>
<keyword evidence="6 7" id="KW-0472">Membrane</keyword>
<evidence type="ECO:0000313" key="11">
    <source>
        <dbReference type="Proteomes" id="UP000003490"/>
    </source>
</evidence>
<evidence type="ECO:0000313" key="12">
    <source>
        <dbReference type="Proteomes" id="UP000220611"/>
    </source>
</evidence>
<keyword evidence="5 7" id="KW-1133">Transmembrane helix</keyword>
<feature type="domain" description="ABC transmembrane type-1" evidence="8">
    <location>
        <begin position="77"/>
        <end position="291"/>
    </location>
</feature>
<dbReference type="PANTHER" id="PTHR30193">
    <property type="entry name" value="ABC TRANSPORTER PERMEASE PROTEIN"/>
    <property type="match status" value="1"/>
</dbReference>
<dbReference type="PROSITE" id="PS50928">
    <property type="entry name" value="ABC_TM1"/>
    <property type="match status" value="1"/>
</dbReference>
<evidence type="ECO:0000313" key="9">
    <source>
        <dbReference type="EMBL" id="EDO60542.1"/>
    </source>
</evidence>
<dbReference type="InterPro" id="IPR035906">
    <property type="entry name" value="MetI-like_sf"/>
</dbReference>
<dbReference type="GO" id="GO:0055085">
    <property type="term" value="P:transmembrane transport"/>
    <property type="evidence" value="ECO:0007669"/>
    <property type="project" value="InterPro"/>
</dbReference>
<organism evidence="9 11">
    <name type="scientific">[Clostridium] leptum DSM 753</name>
    <dbReference type="NCBI Taxonomy" id="428125"/>
    <lineage>
        <taxon>Bacteria</taxon>
        <taxon>Bacillati</taxon>
        <taxon>Bacillota</taxon>
        <taxon>Clostridia</taxon>
        <taxon>Eubacteriales</taxon>
        <taxon>Oscillospiraceae</taxon>
        <taxon>Oscillospiraceae incertae sedis</taxon>
    </lineage>
</organism>
<dbReference type="OrthoDB" id="367897at2"/>
<dbReference type="SUPFAM" id="SSF161098">
    <property type="entry name" value="MetI-like"/>
    <property type="match status" value="1"/>
</dbReference>
<dbReference type="EMBL" id="ABCB02000019">
    <property type="protein sequence ID" value="EDO60542.1"/>
    <property type="molecule type" value="Genomic_DNA"/>
</dbReference>
<evidence type="ECO:0000256" key="5">
    <source>
        <dbReference type="ARBA" id="ARBA00022989"/>
    </source>
</evidence>
<dbReference type="AlphaFoldDB" id="A7VU92"/>
<sequence length="301" mass="34074">MSQRVKKKASPMARQEAVAGYVFILPTILLYLCLTIIPIIVTFSLSFMDYDLVKPSTFIGFDNYIKLFQDSRLGQVALNTVLFALMSVVGNVGIGLLLAVILNRKMPKFFVNFFRFSFFLPVVIGYVYVSIVWSNLYSTDTGVFNYFLSLLGLEKVGWLTNKSIVLFSIILMDIWKNAGFFMVIFLAGLQNIPAQYYEAAQIDGANRFRLFRHITLPLLSPTMFFNVIWCSINALQVFDAVYILTQGGPGDASRSIVVYIYESAFQKFNLGYASATSIILFLAIGLLTLIQFRASKKWVHY</sequence>
<keyword evidence="12" id="KW-1185">Reference proteome</keyword>
<evidence type="ECO:0000256" key="7">
    <source>
        <dbReference type="RuleBase" id="RU363032"/>
    </source>
</evidence>
<evidence type="ECO:0000256" key="1">
    <source>
        <dbReference type="ARBA" id="ARBA00004651"/>
    </source>
</evidence>
<reference evidence="10 12" key="3">
    <citation type="submission" date="2017-07" db="EMBL/GenBank/DDBJ databases">
        <title>Prevalence of linear plasmids in Cutibacterium (Propionibacterium) acnes isolates obtained from prostatic tissue.</title>
        <authorList>
            <person name="Davidsson S."/>
            <person name="Carlsson J."/>
            <person name="Molling P."/>
            <person name="Andren O."/>
            <person name="Andersson S.-O."/>
            <person name="Brzuszkiewicz E."/>
            <person name="Poehlein A."/>
            <person name="Al-Zeer M."/>
            <person name="Brinkmann V."/>
            <person name="Scavenius C."/>
            <person name="Nazipi S."/>
            <person name="Soderquist B."/>
            <person name="Bruggemann H."/>
        </authorList>
    </citation>
    <scope>NUCLEOTIDE SEQUENCE [LARGE SCALE GENOMIC DNA]</scope>
    <source>
        <strain evidence="10 12">DSM 753</strain>
    </source>
</reference>
<proteinExistence type="inferred from homology"/>
<feature type="transmembrane region" description="Helical" evidence="7">
    <location>
        <begin position="76"/>
        <end position="101"/>
    </location>
</feature>
<dbReference type="HOGENOM" id="CLU_016047_0_1_9"/>
<keyword evidence="4 7" id="KW-0812">Transmembrane</keyword>
<evidence type="ECO:0000313" key="10">
    <source>
        <dbReference type="EMBL" id="PEQ24829.1"/>
    </source>
</evidence>
<dbReference type="PANTHER" id="PTHR30193:SF37">
    <property type="entry name" value="INNER MEMBRANE ABC TRANSPORTER PERMEASE PROTEIN YCJO"/>
    <property type="match status" value="1"/>
</dbReference>
<evidence type="ECO:0000256" key="3">
    <source>
        <dbReference type="ARBA" id="ARBA00022475"/>
    </source>
</evidence>
<evidence type="ECO:0000259" key="8">
    <source>
        <dbReference type="PROSITE" id="PS50928"/>
    </source>
</evidence>
<dbReference type="Gene3D" id="1.10.3720.10">
    <property type="entry name" value="MetI-like"/>
    <property type="match status" value="1"/>
</dbReference>
<feature type="transmembrane region" description="Helical" evidence="7">
    <location>
        <begin position="164"/>
        <end position="189"/>
    </location>
</feature>
<dbReference type="Pfam" id="PF00528">
    <property type="entry name" value="BPD_transp_1"/>
    <property type="match status" value="1"/>
</dbReference>
<feature type="transmembrane region" description="Helical" evidence="7">
    <location>
        <begin position="113"/>
        <end position="133"/>
    </location>
</feature>
<dbReference type="GO" id="GO:0005886">
    <property type="term" value="C:plasma membrane"/>
    <property type="evidence" value="ECO:0007669"/>
    <property type="project" value="UniProtKB-SubCell"/>
</dbReference>
<comment type="similarity">
    <text evidence="7">Belongs to the binding-protein-dependent transport system permease family.</text>
</comment>
<reference evidence="9 11" key="1">
    <citation type="submission" date="2007-08" db="EMBL/GenBank/DDBJ databases">
        <title>Draft genome sequence of Clostridium leptum (DSM 753).</title>
        <authorList>
            <person name="Sudarsanam P."/>
            <person name="Ley R."/>
            <person name="Guruge J."/>
            <person name="Turnbaugh P.J."/>
            <person name="Mahowald M."/>
            <person name="Liep D."/>
            <person name="Gordon J."/>
        </authorList>
    </citation>
    <scope>NUCLEOTIDE SEQUENCE [LARGE SCALE GENOMIC DNA]</scope>
    <source>
        <strain evidence="9 11">DSM 753</strain>
    </source>
</reference>
<reference evidence="9 11" key="2">
    <citation type="submission" date="2007-08" db="EMBL/GenBank/DDBJ databases">
        <authorList>
            <person name="Fulton L."/>
            <person name="Clifton S."/>
            <person name="Fulton B."/>
            <person name="Xu J."/>
            <person name="Minx P."/>
            <person name="Pepin K.H."/>
            <person name="Johnson M."/>
            <person name="Thiruvilangam P."/>
            <person name="Bhonagiri V."/>
            <person name="Nash W.E."/>
            <person name="Wang C."/>
            <person name="Mardis E.R."/>
            <person name="Wilson R.K."/>
        </authorList>
    </citation>
    <scope>NUCLEOTIDE SEQUENCE [LARGE SCALE GENOMIC DNA]</scope>
    <source>
        <strain evidence="9 11">DSM 753</strain>
    </source>
</reference>
<dbReference type="eggNOG" id="COG1175">
    <property type="taxonomic scope" value="Bacteria"/>
</dbReference>
<dbReference type="EMBL" id="NOXF01000004">
    <property type="protein sequence ID" value="PEQ24829.1"/>
    <property type="molecule type" value="Genomic_DNA"/>
</dbReference>